<name>A0A3S5AYY5_9PLAT</name>
<evidence type="ECO:0000313" key="1">
    <source>
        <dbReference type="EMBL" id="VEL35757.1"/>
    </source>
</evidence>
<protein>
    <submittedName>
        <fullName evidence="1">Uncharacterized protein</fullName>
    </submittedName>
</protein>
<dbReference type="AlphaFoldDB" id="A0A3S5AYY5"/>
<reference evidence="1" key="1">
    <citation type="submission" date="2018-11" db="EMBL/GenBank/DDBJ databases">
        <authorList>
            <consortium name="Pathogen Informatics"/>
        </authorList>
    </citation>
    <scope>NUCLEOTIDE SEQUENCE</scope>
</reference>
<keyword evidence="2" id="KW-1185">Reference proteome</keyword>
<evidence type="ECO:0000313" key="2">
    <source>
        <dbReference type="Proteomes" id="UP000784294"/>
    </source>
</evidence>
<gene>
    <name evidence="1" type="ORF">PXEA_LOCUS29197</name>
</gene>
<accession>A0A3S5AYY5</accession>
<sequence>MNTEGKKLTLGAVSSADRLEECVLRCDQTLLRDGHSECPDDTILSHAASGLGPANLYRFCPTLVRASATQPA</sequence>
<dbReference type="EMBL" id="CAAALY010250580">
    <property type="protein sequence ID" value="VEL35757.1"/>
    <property type="molecule type" value="Genomic_DNA"/>
</dbReference>
<comment type="caution">
    <text evidence="1">The sequence shown here is derived from an EMBL/GenBank/DDBJ whole genome shotgun (WGS) entry which is preliminary data.</text>
</comment>
<dbReference type="Proteomes" id="UP000784294">
    <property type="component" value="Unassembled WGS sequence"/>
</dbReference>
<organism evidence="1 2">
    <name type="scientific">Protopolystoma xenopodis</name>
    <dbReference type="NCBI Taxonomy" id="117903"/>
    <lineage>
        <taxon>Eukaryota</taxon>
        <taxon>Metazoa</taxon>
        <taxon>Spiralia</taxon>
        <taxon>Lophotrochozoa</taxon>
        <taxon>Platyhelminthes</taxon>
        <taxon>Monogenea</taxon>
        <taxon>Polyopisthocotylea</taxon>
        <taxon>Polystomatidea</taxon>
        <taxon>Polystomatidae</taxon>
        <taxon>Protopolystoma</taxon>
    </lineage>
</organism>
<proteinExistence type="predicted"/>